<evidence type="ECO:0000313" key="3">
    <source>
        <dbReference type="Proteomes" id="UP000027920"/>
    </source>
</evidence>
<name>A0A072PFL1_9EURO</name>
<feature type="compositionally biased region" description="Low complexity" evidence="1">
    <location>
        <begin position="58"/>
        <end position="73"/>
    </location>
</feature>
<evidence type="ECO:0000256" key="1">
    <source>
        <dbReference type="SAM" id="MobiDB-lite"/>
    </source>
</evidence>
<dbReference type="PANTHER" id="PTHR38111">
    <property type="entry name" value="ZN(2)-C6 FUNGAL-TYPE DOMAIN-CONTAINING PROTEIN-RELATED"/>
    <property type="match status" value="1"/>
</dbReference>
<dbReference type="PANTHER" id="PTHR38111:SF9">
    <property type="entry name" value="ZN(2)-C6 FUNGAL-TYPE DOMAIN-CONTAINING PROTEIN"/>
    <property type="match status" value="1"/>
</dbReference>
<dbReference type="OrthoDB" id="3525185at2759"/>
<dbReference type="EMBL" id="AMGV01000004">
    <property type="protein sequence ID" value="KEF58557.1"/>
    <property type="molecule type" value="Genomic_DNA"/>
</dbReference>
<reference evidence="2 3" key="1">
    <citation type="submission" date="2013-03" db="EMBL/GenBank/DDBJ databases">
        <title>The Genome Sequence of Exophiala aquamarina CBS 119918.</title>
        <authorList>
            <consortium name="The Broad Institute Genomics Platform"/>
            <person name="Cuomo C."/>
            <person name="de Hoog S."/>
            <person name="Gorbushina A."/>
            <person name="Walker B."/>
            <person name="Young S.K."/>
            <person name="Zeng Q."/>
            <person name="Gargeya S."/>
            <person name="Fitzgerald M."/>
            <person name="Haas B."/>
            <person name="Abouelleil A."/>
            <person name="Allen A.W."/>
            <person name="Alvarado L."/>
            <person name="Arachchi H.M."/>
            <person name="Berlin A.M."/>
            <person name="Chapman S.B."/>
            <person name="Gainer-Dewar J."/>
            <person name="Goldberg J."/>
            <person name="Griggs A."/>
            <person name="Gujja S."/>
            <person name="Hansen M."/>
            <person name="Howarth C."/>
            <person name="Imamovic A."/>
            <person name="Ireland A."/>
            <person name="Larimer J."/>
            <person name="McCowan C."/>
            <person name="Murphy C."/>
            <person name="Pearson M."/>
            <person name="Poon T.W."/>
            <person name="Priest M."/>
            <person name="Roberts A."/>
            <person name="Saif S."/>
            <person name="Shea T."/>
            <person name="Sisk P."/>
            <person name="Sykes S."/>
            <person name="Wortman J."/>
            <person name="Nusbaum C."/>
            <person name="Birren B."/>
        </authorList>
    </citation>
    <scope>NUCLEOTIDE SEQUENCE [LARGE SCALE GENOMIC DNA]</scope>
    <source>
        <strain evidence="2 3">CBS 119918</strain>
    </source>
</reference>
<gene>
    <name evidence="2" type="ORF">A1O9_06483</name>
</gene>
<dbReference type="Proteomes" id="UP000027920">
    <property type="component" value="Unassembled WGS sequence"/>
</dbReference>
<dbReference type="RefSeq" id="XP_013261147.1">
    <property type="nucleotide sequence ID" value="XM_013405693.1"/>
</dbReference>
<protein>
    <recommendedName>
        <fullName evidence="4">Transcription factor domain-containing protein</fullName>
    </recommendedName>
</protein>
<dbReference type="HOGENOM" id="CLU_041932_0_0_1"/>
<keyword evidence="3" id="KW-1185">Reference proteome</keyword>
<evidence type="ECO:0000313" key="2">
    <source>
        <dbReference type="EMBL" id="KEF58557.1"/>
    </source>
</evidence>
<proteinExistence type="predicted"/>
<accession>A0A072PFL1</accession>
<comment type="caution">
    <text evidence="2">The sequence shown here is derived from an EMBL/GenBank/DDBJ whole genome shotgun (WGS) entry which is preliminary data.</text>
</comment>
<dbReference type="VEuPathDB" id="FungiDB:A1O9_06483"/>
<dbReference type="STRING" id="1182545.A0A072PFL1"/>
<organism evidence="2 3">
    <name type="scientific">Exophiala aquamarina CBS 119918</name>
    <dbReference type="NCBI Taxonomy" id="1182545"/>
    <lineage>
        <taxon>Eukaryota</taxon>
        <taxon>Fungi</taxon>
        <taxon>Dikarya</taxon>
        <taxon>Ascomycota</taxon>
        <taxon>Pezizomycotina</taxon>
        <taxon>Eurotiomycetes</taxon>
        <taxon>Chaetothyriomycetidae</taxon>
        <taxon>Chaetothyriales</taxon>
        <taxon>Herpotrichiellaceae</taxon>
        <taxon>Exophiala</taxon>
    </lineage>
</organism>
<feature type="region of interest" description="Disordered" evidence="1">
    <location>
        <begin position="25"/>
        <end position="73"/>
    </location>
</feature>
<evidence type="ECO:0008006" key="4">
    <source>
        <dbReference type="Google" id="ProtNLM"/>
    </source>
</evidence>
<dbReference type="InterPro" id="IPR053178">
    <property type="entry name" value="Osmoadaptation_assoc"/>
</dbReference>
<dbReference type="AlphaFoldDB" id="A0A072PFL1"/>
<sequence length="507" mass="57531">MPIGRPRLPGTEAERVEARRAKVRANVQAFRRRQKEKKLAEDSASPESGKESTPPMLIPRSQSSSPLPPLTNLSLEESQSLDSSDVEFKNDPKSWLWAIDSEMGLSISGTSYEDEFLTALPRKYQASKSISEQMHCAPSKTLTICCSTWSTSATLRIGSCETDVLMEALAAASLAIIGREGRDEEMALQAAYVQSRALRRLRNSITQYEEGDGSVDPIILSLTALTCAMSELIANQSWTNFNRHLLGVGALMFHRGPEALDKQSTREHFYGYRAVQTPFLFMDRQWAFLSDPEWIQVPWKKNLEAAQQPLHSMLDIALYILPEIVQQDMTKKWRPSILRERLQKAWNAVAELDSWERSLRSQHRSGLYNKKHALWEGLEEAAFDFTSLCSAIAFTMYTAVRIHVANLIASISDDLLLRDPQTDVRPQAAMLEAFRWARIACQCLEFFHTGKPKVSGRIITLWPLEAAWELFSRLQADKFIEASKEMAWCQRTAERLSSTGVPPFRWR</sequence>
<dbReference type="GeneID" id="25281400"/>